<protein>
    <submittedName>
        <fullName evidence="2">Skt5p</fullName>
    </submittedName>
</protein>
<dbReference type="InterPro" id="IPR011009">
    <property type="entry name" value="Kinase-like_dom_sf"/>
</dbReference>
<dbReference type="HOGENOM" id="CLU_000288_7_12_1"/>
<dbReference type="InterPro" id="IPR006597">
    <property type="entry name" value="Sel1-like"/>
</dbReference>
<name>A0A015K8Z6_RHIIW</name>
<dbReference type="InterPro" id="IPR011990">
    <property type="entry name" value="TPR-like_helical_dom_sf"/>
</dbReference>
<dbReference type="EMBL" id="JEMT01023715">
    <property type="protein sequence ID" value="EXX63954.1"/>
    <property type="molecule type" value="Genomic_DNA"/>
</dbReference>
<organism evidence="2 3">
    <name type="scientific">Rhizophagus irregularis (strain DAOM 197198w)</name>
    <name type="common">Glomus intraradices</name>
    <dbReference type="NCBI Taxonomy" id="1432141"/>
    <lineage>
        <taxon>Eukaryota</taxon>
        <taxon>Fungi</taxon>
        <taxon>Fungi incertae sedis</taxon>
        <taxon>Mucoromycota</taxon>
        <taxon>Glomeromycotina</taxon>
        <taxon>Glomeromycetes</taxon>
        <taxon>Glomerales</taxon>
        <taxon>Glomeraceae</taxon>
        <taxon>Rhizophagus</taxon>
    </lineage>
</organism>
<dbReference type="InterPro" id="IPR052945">
    <property type="entry name" value="Mitotic_Regulator"/>
</dbReference>
<dbReference type="Gene3D" id="1.25.40.10">
    <property type="entry name" value="Tetratricopeptide repeat domain"/>
    <property type="match status" value="2"/>
</dbReference>
<gene>
    <name evidence="2" type="ORF">RirG_147400</name>
</gene>
<dbReference type="GO" id="GO:0004672">
    <property type="term" value="F:protein kinase activity"/>
    <property type="evidence" value="ECO:0007669"/>
    <property type="project" value="InterPro"/>
</dbReference>
<reference evidence="2 3" key="1">
    <citation type="submission" date="2014-02" db="EMBL/GenBank/DDBJ databases">
        <title>Single nucleus genome sequencing reveals high similarity among nuclei of an endomycorrhizal fungus.</title>
        <authorList>
            <person name="Lin K."/>
            <person name="Geurts R."/>
            <person name="Zhang Z."/>
            <person name="Limpens E."/>
            <person name="Saunders D.G."/>
            <person name="Mu D."/>
            <person name="Pang E."/>
            <person name="Cao H."/>
            <person name="Cha H."/>
            <person name="Lin T."/>
            <person name="Zhou Q."/>
            <person name="Shang Y."/>
            <person name="Li Y."/>
            <person name="Ivanov S."/>
            <person name="Sharma T."/>
            <person name="Velzen R.V."/>
            <person name="Ruijter N.D."/>
            <person name="Aanen D.K."/>
            <person name="Win J."/>
            <person name="Kamoun S."/>
            <person name="Bisseling T."/>
            <person name="Huang S."/>
        </authorList>
    </citation>
    <scope>NUCLEOTIDE SEQUENCE [LARGE SCALE GENOMIC DNA]</scope>
    <source>
        <strain evidence="3">DAOM197198w</strain>
    </source>
</reference>
<keyword evidence="3" id="KW-1185">Reference proteome</keyword>
<dbReference type="Pfam" id="PF07714">
    <property type="entry name" value="PK_Tyr_Ser-Thr"/>
    <property type="match status" value="1"/>
</dbReference>
<dbReference type="AlphaFoldDB" id="A0A015K8Z6"/>
<accession>A0A015K8Z6</accession>
<dbReference type="PANTHER" id="PTHR43628">
    <property type="entry name" value="ACTIVATOR OF C KINASE PROTEIN 1-RELATED"/>
    <property type="match status" value="1"/>
</dbReference>
<evidence type="ECO:0000259" key="1">
    <source>
        <dbReference type="PROSITE" id="PS50011"/>
    </source>
</evidence>
<dbReference type="Gene3D" id="1.10.510.10">
    <property type="entry name" value="Transferase(Phosphotransferase) domain 1"/>
    <property type="match status" value="1"/>
</dbReference>
<dbReference type="PANTHER" id="PTHR43628:SF1">
    <property type="entry name" value="CHITIN SYNTHASE REGULATORY FACTOR 2-RELATED"/>
    <property type="match status" value="1"/>
</dbReference>
<dbReference type="Proteomes" id="UP000022910">
    <property type="component" value="Unassembled WGS sequence"/>
</dbReference>
<sequence>MYSISEKSDIYSIGVLLWEISSGQPPFYVEDEEYDVGLAVEISQGLRETVVPDTPEEYVKIYTKCWDGEPDNRPTIYQVVDWLNAIITKSDVIVENHQMSNEQELNETSLSSNNSELQGDLSQLIQNFDKMNTKEIDSMAISSKQENLSTEKDFNIIVGEINDFIYKSKNKGINWELEKQQVIEYFNDHNINSQEFYNWLLNNQNSSNSIFILGYFNYYGIVTSQNNGKAFELFINASEKNHTLAQLFVGYCHFYGYGTIKNEKLAFDYFEKVANNGNIVAMHDLGLLYEGGIGVEKDYNKAFELFKQAAGRENINGIMMLGYCYDEGIGTEINKQKAFELYQNAANLGNKVAQNNFALMYRDGDGIARDVNKAIYWLEKSAKQGYELAKDNLKRLQKNQ</sequence>
<dbReference type="InterPro" id="IPR001245">
    <property type="entry name" value="Ser-Thr/Tyr_kinase_cat_dom"/>
</dbReference>
<feature type="domain" description="Protein kinase" evidence="1">
    <location>
        <begin position="1"/>
        <end position="87"/>
    </location>
</feature>
<proteinExistence type="predicted"/>
<evidence type="ECO:0000313" key="2">
    <source>
        <dbReference type="EMBL" id="EXX63954.1"/>
    </source>
</evidence>
<dbReference type="InterPro" id="IPR000719">
    <property type="entry name" value="Prot_kinase_dom"/>
</dbReference>
<evidence type="ECO:0000313" key="3">
    <source>
        <dbReference type="Proteomes" id="UP000022910"/>
    </source>
</evidence>
<comment type="caution">
    <text evidence="2">The sequence shown here is derived from an EMBL/GenBank/DDBJ whole genome shotgun (WGS) entry which is preliminary data.</text>
</comment>
<dbReference type="SUPFAM" id="SSF56112">
    <property type="entry name" value="Protein kinase-like (PK-like)"/>
    <property type="match status" value="1"/>
</dbReference>
<dbReference type="GO" id="GO:0005524">
    <property type="term" value="F:ATP binding"/>
    <property type="evidence" value="ECO:0007669"/>
    <property type="project" value="InterPro"/>
</dbReference>
<dbReference type="SUPFAM" id="SSF81901">
    <property type="entry name" value="HCP-like"/>
    <property type="match status" value="1"/>
</dbReference>
<dbReference type="PROSITE" id="PS50011">
    <property type="entry name" value="PROTEIN_KINASE_DOM"/>
    <property type="match status" value="1"/>
</dbReference>
<dbReference type="Pfam" id="PF08238">
    <property type="entry name" value="Sel1"/>
    <property type="match status" value="5"/>
</dbReference>
<dbReference type="SMART" id="SM00671">
    <property type="entry name" value="SEL1"/>
    <property type="match status" value="5"/>
</dbReference>